<name>A0ABW3KXX2_9BACI</name>
<evidence type="ECO:0000313" key="1">
    <source>
        <dbReference type="EMBL" id="MFD1017982.1"/>
    </source>
</evidence>
<evidence type="ECO:0000313" key="2">
    <source>
        <dbReference type="Proteomes" id="UP001596990"/>
    </source>
</evidence>
<proteinExistence type="predicted"/>
<organism evidence="1 2">
    <name type="scientific">Thalassobacillus hwangdonensis</name>
    <dbReference type="NCBI Taxonomy" id="546108"/>
    <lineage>
        <taxon>Bacteria</taxon>
        <taxon>Bacillati</taxon>
        <taxon>Bacillota</taxon>
        <taxon>Bacilli</taxon>
        <taxon>Bacillales</taxon>
        <taxon>Bacillaceae</taxon>
        <taxon>Thalassobacillus</taxon>
    </lineage>
</organism>
<dbReference type="EMBL" id="JBHTKL010000001">
    <property type="protein sequence ID" value="MFD1017982.1"/>
    <property type="molecule type" value="Genomic_DNA"/>
</dbReference>
<reference evidence="2" key="1">
    <citation type="journal article" date="2019" name="Int. J. Syst. Evol. Microbiol.">
        <title>The Global Catalogue of Microorganisms (GCM) 10K type strain sequencing project: providing services to taxonomists for standard genome sequencing and annotation.</title>
        <authorList>
            <consortium name="The Broad Institute Genomics Platform"/>
            <consortium name="The Broad Institute Genome Sequencing Center for Infectious Disease"/>
            <person name="Wu L."/>
            <person name="Ma J."/>
        </authorList>
    </citation>
    <scope>NUCLEOTIDE SEQUENCE [LARGE SCALE GENOMIC DNA]</scope>
    <source>
        <strain evidence="2">CCUG 56607</strain>
    </source>
</reference>
<sequence length="70" mass="8514">MSMNEMNDFLYHLKKYMEYTTEMRDTYERLSDYEKEVVKKAHPLSQSPETISKQAYKWHDAIYKATDTPR</sequence>
<dbReference type="RefSeq" id="WP_386056146.1">
    <property type="nucleotide sequence ID" value="NZ_JBHTKL010000001.1"/>
</dbReference>
<accession>A0ABW3KXX2</accession>
<comment type="caution">
    <text evidence="1">The sequence shown here is derived from an EMBL/GenBank/DDBJ whole genome shotgun (WGS) entry which is preliminary data.</text>
</comment>
<keyword evidence="2" id="KW-1185">Reference proteome</keyword>
<protein>
    <submittedName>
        <fullName evidence="1">Uncharacterized protein</fullName>
    </submittedName>
</protein>
<dbReference type="Proteomes" id="UP001596990">
    <property type="component" value="Unassembled WGS sequence"/>
</dbReference>
<gene>
    <name evidence="1" type="ORF">ACFQ2J_02120</name>
</gene>